<reference evidence="2 3" key="1">
    <citation type="submission" date="2019-07" db="EMBL/GenBank/DDBJ databases">
        <title>Genomics analysis of Aphanomyces spp. identifies a new class of oomycete effector associated with host adaptation.</title>
        <authorList>
            <person name="Gaulin E."/>
        </authorList>
    </citation>
    <scope>NUCLEOTIDE SEQUENCE [LARGE SCALE GENOMIC DNA]</scope>
    <source>
        <strain evidence="2 3">ATCC 201684</strain>
    </source>
</reference>
<feature type="domain" description="Helicase-associated" evidence="1">
    <location>
        <begin position="116"/>
        <end position="187"/>
    </location>
</feature>
<dbReference type="Proteomes" id="UP000481153">
    <property type="component" value="Unassembled WGS sequence"/>
</dbReference>
<proteinExistence type="predicted"/>
<dbReference type="Pfam" id="PF03457">
    <property type="entry name" value="HA"/>
    <property type="match status" value="3"/>
</dbReference>
<feature type="domain" description="Helicase-associated" evidence="1">
    <location>
        <begin position="275"/>
        <end position="344"/>
    </location>
</feature>
<gene>
    <name evidence="2" type="ORF">Ae201684_006238</name>
</gene>
<dbReference type="InterPro" id="IPR005114">
    <property type="entry name" value="Helicase_assoc"/>
</dbReference>
<comment type="caution">
    <text evidence="2">The sequence shown here is derived from an EMBL/GenBank/DDBJ whole genome shotgun (WGS) entry which is preliminary data.</text>
</comment>
<keyword evidence="3" id="KW-1185">Reference proteome</keyword>
<name>A0A6G0XC89_9STRA</name>
<dbReference type="PANTHER" id="PTHR37066:SF1">
    <property type="entry name" value="LNS2_PITP DOMAIN-CONTAINING PROTEIN"/>
    <property type="match status" value="1"/>
</dbReference>
<dbReference type="Gene3D" id="6.10.140.530">
    <property type="match status" value="2"/>
</dbReference>
<evidence type="ECO:0000313" key="2">
    <source>
        <dbReference type="EMBL" id="KAF0737744.1"/>
    </source>
</evidence>
<dbReference type="VEuPathDB" id="FungiDB:AeMF1_003538"/>
<dbReference type="PANTHER" id="PTHR37066">
    <property type="entry name" value="HELICASE-ASSOCIATED"/>
    <property type="match status" value="1"/>
</dbReference>
<accession>A0A6G0XC89</accession>
<protein>
    <recommendedName>
        <fullName evidence="1">Helicase-associated domain-containing protein</fullName>
    </recommendedName>
</protein>
<organism evidence="2 3">
    <name type="scientific">Aphanomyces euteiches</name>
    <dbReference type="NCBI Taxonomy" id="100861"/>
    <lineage>
        <taxon>Eukaryota</taxon>
        <taxon>Sar</taxon>
        <taxon>Stramenopiles</taxon>
        <taxon>Oomycota</taxon>
        <taxon>Saprolegniomycetes</taxon>
        <taxon>Saprolegniales</taxon>
        <taxon>Verrucalvaceae</taxon>
        <taxon>Aphanomyces</taxon>
    </lineage>
</organism>
<dbReference type="EMBL" id="VJMJ01000081">
    <property type="protein sequence ID" value="KAF0737744.1"/>
    <property type="molecule type" value="Genomic_DNA"/>
</dbReference>
<evidence type="ECO:0000313" key="3">
    <source>
        <dbReference type="Proteomes" id="UP000481153"/>
    </source>
</evidence>
<feature type="domain" description="Helicase-associated" evidence="1">
    <location>
        <begin position="196"/>
        <end position="265"/>
    </location>
</feature>
<dbReference type="AlphaFoldDB" id="A0A6G0XC89"/>
<evidence type="ECO:0000259" key="1">
    <source>
        <dbReference type="Pfam" id="PF03457"/>
    </source>
</evidence>
<sequence>MHSRPIKPARKRPSKACLSYILNRPKPLKPRLSSISMENQQLLVRIARLEYENAKTAFTNLPSTFIVPDEEPWPASLRGATLDVSAFRIGYKKQKLDAGVVAALDEIKFVWDLSGHKWRLNRLALETYKSIHGDLLVPQSFVVPTNDNTHWPVEVWGMQLGRVVGTLRRSVDTMPSDRRDELDALGFVWDGLRMKLSWEDKLAALTTYRSIHRHVKVPISFTVPSVSPWPESTWSMALGNVVHRLRVAADTLPVDRRAKLDELGFVWEGLRMAMTWDDKLNALRTFKQLHGHLLVPRVFQVPMDDMKWPHETWGIQLGVLVNNLRTRAQDMPSTRREQLDALGFVWNTVEQ</sequence>